<feature type="signal peptide" evidence="1">
    <location>
        <begin position="1"/>
        <end position="28"/>
    </location>
</feature>
<sequence length="168" mass="18756">MKRSNIISTLCVGLFLMLSITVSNAMNAAEPVTTGNSQTILGEYTIVELAPETIANTQVRVFQLTYQNGTEPIKIYLDERAKCREYIVRSNVMEVQYTCNKQGFGAKLVNSKYSLIPEQVNNMFLSTENLKYQSRISDGNIPVEKALGLIACYYPSLLKNIQNIASVN</sequence>
<protein>
    <submittedName>
        <fullName evidence="2">Uncharacterized protein</fullName>
    </submittedName>
</protein>
<dbReference type="RefSeq" id="WP_250724394.1">
    <property type="nucleotide sequence ID" value="NZ_CP098400.1"/>
</dbReference>
<feature type="chain" id="PRO_5039904085" evidence="1">
    <location>
        <begin position="29"/>
        <end position="168"/>
    </location>
</feature>
<gene>
    <name evidence="2" type="ORF">M9189_02635</name>
</gene>
<keyword evidence="3" id="KW-1185">Reference proteome</keyword>
<dbReference type="Proteomes" id="UP001056426">
    <property type="component" value="Chromosome"/>
</dbReference>
<proteinExistence type="predicted"/>
<organism evidence="2 3">
    <name type="scientific">Xiashengella succiniciproducens</name>
    <dbReference type="NCBI Taxonomy" id="2949635"/>
    <lineage>
        <taxon>Bacteria</taxon>
        <taxon>Pseudomonadati</taxon>
        <taxon>Bacteroidota</taxon>
        <taxon>Bacteroidia</taxon>
        <taxon>Marinilabiliales</taxon>
        <taxon>Marinilabiliaceae</taxon>
        <taxon>Xiashengella</taxon>
    </lineage>
</organism>
<accession>A0A9J6ZRG3</accession>
<evidence type="ECO:0000313" key="2">
    <source>
        <dbReference type="EMBL" id="URW80253.1"/>
    </source>
</evidence>
<keyword evidence="1" id="KW-0732">Signal</keyword>
<dbReference type="EMBL" id="CP098400">
    <property type="protein sequence ID" value="URW80253.1"/>
    <property type="molecule type" value="Genomic_DNA"/>
</dbReference>
<evidence type="ECO:0000256" key="1">
    <source>
        <dbReference type="SAM" id="SignalP"/>
    </source>
</evidence>
<reference evidence="2" key="1">
    <citation type="submission" date="2022-05" db="EMBL/GenBank/DDBJ databases">
        <authorList>
            <person name="Sun X."/>
        </authorList>
    </citation>
    <scope>NUCLEOTIDE SEQUENCE</scope>
    <source>
        <strain evidence="2">Ai-910</strain>
    </source>
</reference>
<name>A0A9J6ZRG3_9BACT</name>
<reference evidence="2" key="2">
    <citation type="submission" date="2022-06" db="EMBL/GenBank/DDBJ databases">
        <title>Xiashengella guii gen. nov. sp. nov., a bacterium isolated form anaerobic digestion tank.</title>
        <authorList>
            <person name="Huang H."/>
        </authorList>
    </citation>
    <scope>NUCLEOTIDE SEQUENCE</scope>
    <source>
        <strain evidence="2">Ai-910</strain>
    </source>
</reference>
<dbReference type="KEGG" id="alkq:M9189_02635"/>
<evidence type="ECO:0000313" key="3">
    <source>
        <dbReference type="Proteomes" id="UP001056426"/>
    </source>
</evidence>
<dbReference type="AlphaFoldDB" id="A0A9J6ZRG3"/>